<comment type="caution">
    <text evidence="2">The sequence shown here is derived from an EMBL/GenBank/DDBJ whole genome shotgun (WGS) entry which is preliminary data.</text>
</comment>
<name>A0A1V4JR71_PATFA</name>
<accession>A0A1V4JR71</accession>
<dbReference type="AlphaFoldDB" id="A0A1V4JR71"/>
<feature type="compositionally biased region" description="Basic residues" evidence="1">
    <location>
        <begin position="108"/>
        <end position="117"/>
    </location>
</feature>
<dbReference type="EMBL" id="LSYS01006629">
    <property type="protein sequence ID" value="OPJ74692.1"/>
    <property type="molecule type" value="Genomic_DNA"/>
</dbReference>
<organism evidence="2 3">
    <name type="scientific">Patagioenas fasciata monilis</name>
    <dbReference type="NCBI Taxonomy" id="372326"/>
    <lineage>
        <taxon>Eukaryota</taxon>
        <taxon>Metazoa</taxon>
        <taxon>Chordata</taxon>
        <taxon>Craniata</taxon>
        <taxon>Vertebrata</taxon>
        <taxon>Euteleostomi</taxon>
        <taxon>Archelosauria</taxon>
        <taxon>Archosauria</taxon>
        <taxon>Dinosauria</taxon>
        <taxon>Saurischia</taxon>
        <taxon>Theropoda</taxon>
        <taxon>Coelurosauria</taxon>
        <taxon>Aves</taxon>
        <taxon>Neognathae</taxon>
        <taxon>Neoaves</taxon>
        <taxon>Columbimorphae</taxon>
        <taxon>Columbiformes</taxon>
        <taxon>Columbidae</taxon>
        <taxon>Patagioenas</taxon>
    </lineage>
</organism>
<feature type="region of interest" description="Disordered" evidence="1">
    <location>
        <begin position="97"/>
        <end position="117"/>
    </location>
</feature>
<sequence length="117" mass="13217">MEFWASHLSRGTMMRLGPDAVAVSGLEQDKSRRFMNISGDQPPGIQLVLHKTHVHSLSEAIWILSDTHIEPLLRSSVCGFNGRIILNFRELPNRNRNESEYCGQANSRTKKRGGTKE</sequence>
<dbReference type="Proteomes" id="UP000190648">
    <property type="component" value="Unassembled WGS sequence"/>
</dbReference>
<keyword evidence="3" id="KW-1185">Reference proteome</keyword>
<gene>
    <name evidence="2" type="ORF">AV530_018242</name>
</gene>
<proteinExistence type="predicted"/>
<evidence type="ECO:0000313" key="2">
    <source>
        <dbReference type="EMBL" id="OPJ74692.1"/>
    </source>
</evidence>
<reference evidence="2 3" key="1">
    <citation type="submission" date="2016-02" db="EMBL/GenBank/DDBJ databases">
        <title>Band-tailed pigeon sequencing and assembly.</title>
        <authorList>
            <person name="Soares A.E."/>
            <person name="Novak B.J."/>
            <person name="Rice E.S."/>
            <person name="O'Connell B."/>
            <person name="Chang D."/>
            <person name="Weber S."/>
            <person name="Shapiro B."/>
        </authorList>
    </citation>
    <scope>NUCLEOTIDE SEQUENCE [LARGE SCALE GENOMIC DNA]</scope>
    <source>
        <strain evidence="2">BTP2013</strain>
        <tissue evidence="2">Blood</tissue>
    </source>
</reference>
<protein>
    <submittedName>
        <fullName evidence="2">Uncharacterized protein</fullName>
    </submittedName>
</protein>
<evidence type="ECO:0000313" key="3">
    <source>
        <dbReference type="Proteomes" id="UP000190648"/>
    </source>
</evidence>
<evidence type="ECO:0000256" key="1">
    <source>
        <dbReference type="SAM" id="MobiDB-lite"/>
    </source>
</evidence>